<keyword evidence="6" id="KW-0961">Cell wall biogenesis/degradation</keyword>
<comment type="caution">
    <text evidence="12">The sequence shown here is derived from an EMBL/GenBank/DDBJ whole genome shotgun (WGS) entry which is preliminary data.</text>
</comment>
<evidence type="ECO:0000256" key="8">
    <source>
        <dbReference type="PIRSR" id="PIRSR618044-2"/>
    </source>
</evidence>
<keyword evidence="5" id="KW-0573">Peptidoglycan synthesis</keyword>
<dbReference type="GO" id="GO:0009252">
    <property type="term" value="P:peptidoglycan biosynthetic process"/>
    <property type="evidence" value="ECO:0007669"/>
    <property type="project" value="UniProtKB-KW"/>
</dbReference>
<keyword evidence="13" id="KW-1185">Reference proteome</keyword>
<dbReference type="GO" id="GO:0009002">
    <property type="term" value="F:serine-type D-Ala-D-Ala carboxypeptidase activity"/>
    <property type="evidence" value="ECO:0007669"/>
    <property type="project" value="InterPro"/>
</dbReference>
<evidence type="ECO:0000256" key="2">
    <source>
        <dbReference type="ARBA" id="ARBA00022729"/>
    </source>
</evidence>
<dbReference type="GO" id="GO:0008360">
    <property type="term" value="P:regulation of cell shape"/>
    <property type="evidence" value="ECO:0007669"/>
    <property type="project" value="UniProtKB-KW"/>
</dbReference>
<feature type="active site" description="Acyl-ester intermediate" evidence="7">
    <location>
        <position position="47"/>
    </location>
</feature>
<keyword evidence="4" id="KW-0133">Cell shape</keyword>
<dbReference type="PANTHER" id="PTHR21581:SF6">
    <property type="entry name" value="TRAFFICKING PROTEIN PARTICLE COMPLEX SUBUNIT 12"/>
    <property type="match status" value="1"/>
</dbReference>
<protein>
    <recommendedName>
        <fullName evidence="11">Peptidase S11 D-alanyl-D-alanine carboxypeptidase A N-terminal domain-containing protein</fullName>
    </recommendedName>
</protein>
<keyword evidence="3" id="KW-0378">Hydrolase</keyword>
<evidence type="ECO:0000313" key="13">
    <source>
        <dbReference type="Proteomes" id="UP000095347"/>
    </source>
</evidence>
<sequence>MSAIVLLAFTLCTPNLAFAKYASLVIDAKTGEVLHETNADTRNYPASLTKMMTLYMVFEALEDGHLRMDDRIMMTRHAANQPPSKLGIQVGQSISVETAIRALAIKSANDVASAVSEHLAGTERQFALLMTTKARALGMSNTTFRNASGLPHRGQMSTARDMSKLARALLMHFPHRYHYFSEPDFEYAGTTHKSHNKLLTNYEGTDGIKTGYIRASGFNLVASVKRDNQRLIGVVFGAKNSQIRNHHMVKLLDEGWAKIDPNATTVAQDIPKPTPSAKAKTTGTSAHVAFAPGQPAKSKSKSGPSKTTWGVQIGAYKSYDPAYEIAMRAINLAPSYLGDGDITVAPLEKKNGHVLYRGRVMNISKSQAYKACKYLKKMKIGCMPLSTSEPLEVASLN</sequence>
<dbReference type="SUPFAM" id="SSF56601">
    <property type="entry name" value="beta-lactamase/transpeptidase-like"/>
    <property type="match status" value="1"/>
</dbReference>
<feature type="domain" description="Peptidase S11 D-alanyl-D-alanine carboxypeptidase A N-terminal" evidence="11">
    <location>
        <begin position="22"/>
        <end position="239"/>
    </location>
</feature>
<gene>
    <name evidence="12" type="ORF">BEN30_07540</name>
</gene>
<evidence type="ECO:0000256" key="5">
    <source>
        <dbReference type="ARBA" id="ARBA00022984"/>
    </source>
</evidence>
<dbReference type="InterPro" id="IPR001967">
    <property type="entry name" value="Peptidase_S11_N"/>
</dbReference>
<keyword evidence="2 10" id="KW-0732">Signal</keyword>
<feature type="active site" description="Proton acceptor" evidence="7">
    <location>
        <position position="50"/>
    </location>
</feature>
<evidence type="ECO:0000256" key="1">
    <source>
        <dbReference type="ARBA" id="ARBA00007164"/>
    </source>
</evidence>
<dbReference type="Proteomes" id="UP000095347">
    <property type="component" value="Unassembled WGS sequence"/>
</dbReference>
<dbReference type="PANTHER" id="PTHR21581">
    <property type="entry name" value="D-ALANYL-D-ALANINE CARBOXYPEPTIDASE"/>
    <property type="match status" value="1"/>
</dbReference>
<dbReference type="GO" id="GO:0071555">
    <property type="term" value="P:cell wall organization"/>
    <property type="evidence" value="ECO:0007669"/>
    <property type="project" value="UniProtKB-KW"/>
</dbReference>
<feature type="signal peptide" evidence="10">
    <location>
        <begin position="1"/>
        <end position="19"/>
    </location>
</feature>
<evidence type="ECO:0000256" key="7">
    <source>
        <dbReference type="PIRSR" id="PIRSR618044-1"/>
    </source>
</evidence>
<feature type="chain" id="PRO_5009184147" description="Peptidase S11 D-alanyl-D-alanine carboxypeptidase A N-terminal domain-containing protein" evidence="10">
    <location>
        <begin position="20"/>
        <end position="397"/>
    </location>
</feature>
<dbReference type="Gene3D" id="3.40.710.10">
    <property type="entry name" value="DD-peptidase/beta-lactamase superfamily"/>
    <property type="match status" value="1"/>
</dbReference>
<evidence type="ECO:0000256" key="3">
    <source>
        <dbReference type="ARBA" id="ARBA00022801"/>
    </source>
</evidence>
<dbReference type="InterPro" id="IPR012338">
    <property type="entry name" value="Beta-lactam/transpept-like"/>
</dbReference>
<dbReference type="EMBL" id="MCGG01000017">
    <property type="protein sequence ID" value="OEJ68139.1"/>
    <property type="molecule type" value="Genomic_DNA"/>
</dbReference>
<accession>A0A1E5Q9G4</accession>
<evidence type="ECO:0000256" key="10">
    <source>
        <dbReference type="SAM" id="SignalP"/>
    </source>
</evidence>
<name>A0A1E5Q9G4_9PROT</name>
<comment type="similarity">
    <text evidence="1 9">Belongs to the peptidase S11 family.</text>
</comment>
<feature type="active site" evidence="7">
    <location>
        <position position="107"/>
    </location>
</feature>
<dbReference type="InterPro" id="IPR018044">
    <property type="entry name" value="Peptidase_S11"/>
</dbReference>
<evidence type="ECO:0000259" key="11">
    <source>
        <dbReference type="Pfam" id="PF00768"/>
    </source>
</evidence>
<organism evidence="12 13">
    <name type="scientific">Magnetovibrio blakemorei</name>
    <dbReference type="NCBI Taxonomy" id="28181"/>
    <lineage>
        <taxon>Bacteria</taxon>
        <taxon>Pseudomonadati</taxon>
        <taxon>Pseudomonadota</taxon>
        <taxon>Alphaproteobacteria</taxon>
        <taxon>Rhodospirillales</taxon>
        <taxon>Magnetovibrionaceae</taxon>
        <taxon>Magnetovibrio</taxon>
    </lineage>
</organism>
<evidence type="ECO:0000256" key="9">
    <source>
        <dbReference type="RuleBase" id="RU004016"/>
    </source>
</evidence>
<feature type="binding site" evidence="8">
    <location>
        <position position="209"/>
    </location>
    <ligand>
        <name>substrate</name>
    </ligand>
</feature>
<proteinExistence type="inferred from homology"/>
<dbReference type="PRINTS" id="PR00725">
    <property type="entry name" value="DADACBPTASE1"/>
</dbReference>
<evidence type="ECO:0000313" key="12">
    <source>
        <dbReference type="EMBL" id="OEJ68139.1"/>
    </source>
</evidence>
<dbReference type="GO" id="GO:0006508">
    <property type="term" value="P:proteolysis"/>
    <property type="evidence" value="ECO:0007669"/>
    <property type="project" value="InterPro"/>
</dbReference>
<evidence type="ECO:0000256" key="4">
    <source>
        <dbReference type="ARBA" id="ARBA00022960"/>
    </source>
</evidence>
<dbReference type="STRING" id="28181.BEN30_07540"/>
<reference evidence="13" key="1">
    <citation type="submission" date="2016-07" db="EMBL/GenBank/DDBJ databases">
        <authorList>
            <person name="Florea S."/>
            <person name="Webb J.S."/>
            <person name="Jaromczyk J."/>
            <person name="Schardl C.L."/>
        </authorList>
    </citation>
    <scope>NUCLEOTIDE SEQUENCE [LARGE SCALE GENOMIC DNA]</scope>
    <source>
        <strain evidence="13">MV-1</strain>
    </source>
</reference>
<dbReference type="AlphaFoldDB" id="A0A1E5Q9G4"/>
<evidence type="ECO:0000256" key="6">
    <source>
        <dbReference type="ARBA" id="ARBA00023316"/>
    </source>
</evidence>
<dbReference type="Pfam" id="PF00768">
    <property type="entry name" value="Peptidase_S11"/>
    <property type="match status" value="1"/>
</dbReference>